<evidence type="ECO:0000256" key="4">
    <source>
        <dbReference type="ARBA" id="ARBA00023002"/>
    </source>
</evidence>
<keyword evidence="4 5" id="KW-0560">Oxidoreductase</keyword>
<protein>
    <submittedName>
        <fullName evidence="8">Flavocytochrome c</fullName>
    </submittedName>
</protein>
<dbReference type="PRINTS" id="PR00368">
    <property type="entry name" value="FADPNR"/>
</dbReference>
<dbReference type="Pfam" id="PF00890">
    <property type="entry name" value="FAD_binding_2"/>
    <property type="match status" value="1"/>
</dbReference>
<feature type="domain" description="FAD-dependent oxidoreductase 2 FAD-binding" evidence="7">
    <location>
        <begin position="54"/>
        <end position="474"/>
    </location>
</feature>
<gene>
    <name evidence="8" type="ORF">ISALK_00980</name>
</gene>
<feature type="chain" id="PRO_5041489634" evidence="5">
    <location>
        <begin position="22"/>
        <end position="492"/>
    </location>
</feature>
<dbReference type="EMBL" id="SUMG01000001">
    <property type="protein sequence ID" value="NBG87064.1"/>
    <property type="molecule type" value="Genomic_DNA"/>
</dbReference>
<dbReference type="GO" id="GO:0010181">
    <property type="term" value="F:FMN binding"/>
    <property type="evidence" value="ECO:0007669"/>
    <property type="project" value="InterPro"/>
</dbReference>
<evidence type="ECO:0000256" key="2">
    <source>
        <dbReference type="ARBA" id="ARBA00022630"/>
    </source>
</evidence>
<name>A0AA43XIQ1_9CLOT</name>
<feature type="compositionally biased region" description="Acidic residues" evidence="6">
    <location>
        <begin position="24"/>
        <end position="47"/>
    </location>
</feature>
<keyword evidence="9" id="KW-1185">Reference proteome</keyword>
<dbReference type="InterPro" id="IPR050315">
    <property type="entry name" value="FAD-oxidoreductase_2"/>
</dbReference>
<dbReference type="InterPro" id="IPR003953">
    <property type="entry name" value="FAD-dep_OxRdtase_2_FAD-bd"/>
</dbReference>
<reference evidence="8 9" key="1">
    <citation type="submission" date="2019-04" db="EMBL/GenBank/DDBJ databases">
        <title>Isachenkonia alkalipeptolytica gen. nov. sp. nov. a new anaerobic, alkiliphilic organothrophic bacterium capable to reduce synthesized ferrihydrite isolated from a soda lake.</title>
        <authorList>
            <person name="Toshchakov S.V."/>
            <person name="Zavarzina D.G."/>
            <person name="Zhilina T.N."/>
            <person name="Kostrikina N.A."/>
            <person name="Kublanov I.V."/>
        </authorList>
    </citation>
    <scope>NUCLEOTIDE SEQUENCE [LARGE SCALE GENOMIC DNA]</scope>
    <source>
        <strain evidence="8 9">Z-1701</strain>
    </source>
</reference>
<dbReference type="InterPro" id="IPR027477">
    <property type="entry name" value="Succ_DH/fumarate_Rdtase_cat_sf"/>
</dbReference>
<keyword evidence="3 5" id="KW-0274">FAD</keyword>
<dbReference type="InterPro" id="IPR010960">
    <property type="entry name" value="Flavocytochrome_c"/>
</dbReference>
<evidence type="ECO:0000313" key="8">
    <source>
        <dbReference type="EMBL" id="NBG87064.1"/>
    </source>
</evidence>
<keyword evidence="2 5" id="KW-0285">Flavoprotein</keyword>
<dbReference type="SUPFAM" id="SSF56425">
    <property type="entry name" value="Succinate dehydrogenase/fumarate reductase flavoprotein, catalytic domain"/>
    <property type="match status" value="1"/>
</dbReference>
<dbReference type="NCBIfam" id="TIGR01813">
    <property type="entry name" value="flavo_cyto_c"/>
    <property type="match status" value="1"/>
</dbReference>
<dbReference type="SUPFAM" id="SSF51905">
    <property type="entry name" value="FAD/NAD(P)-binding domain"/>
    <property type="match status" value="1"/>
</dbReference>
<comment type="caution">
    <text evidence="8">The sequence shown here is derived from an EMBL/GenBank/DDBJ whole genome shotgun (WGS) entry which is preliminary data.</text>
</comment>
<dbReference type="Gene3D" id="3.90.700.10">
    <property type="entry name" value="Succinate dehydrogenase/fumarate reductase flavoprotein, catalytic domain"/>
    <property type="match status" value="1"/>
</dbReference>
<evidence type="ECO:0000256" key="6">
    <source>
        <dbReference type="SAM" id="MobiDB-lite"/>
    </source>
</evidence>
<dbReference type="GO" id="GO:0033765">
    <property type="term" value="F:steroid dehydrogenase activity, acting on the CH-CH group of donors"/>
    <property type="evidence" value="ECO:0007669"/>
    <property type="project" value="UniProtKB-ARBA"/>
</dbReference>
<dbReference type="InterPro" id="IPR036188">
    <property type="entry name" value="FAD/NAD-bd_sf"/>
</dbReference>
<proteinExistence type="inferred from homology"/>
<dbReference type="AlphaFoldDB" id="A0AA43XIQ1"/>
<comment type="similarity">
    <text evidence="5">Belongs to the FAD-dependent oxidoreductase 2 family. FRD/SDH subfamily.</text>
</comment>
<dbReference type="FunFam" id="3.90.700.10:FF:000007">
    <property type="entry name" value="NADH-dependent fumarate reductase"/>
    <property type="match status" value="1"/>
</dbReference>
<feature type="signal peptide" evidence="5">
    <location>
        <begin position="1"/>
        <end position="21"/>
    </location>
</feature>
<evidence type="ECO:0000256" key="1">
    <source>
        <dbReference type="ARBA" id="ARBA00001974"/>
    </source>
</evidence>
<dbReference type="Gene3D" id="3.50.50.60">
    <property type="entry name" value="FAD/NAD(P)-binding domain"/>
    <property type="match status" value="1"/>
</dbReference>
<evidence type="ECO:0000256" key="3">
    <source>
        <dbReference type="ARBA" id="ARBA00022827"/>
    </source>
</evidence>
<dbReference type="Proteomes" id="UP000449710">
    <property type="component" value="Unassembled WGS sequence"/>
</dbReference>
<feature type="region of interest" description="Disordered" evidence="6">
    <location>
        <begin position="24"/>
        <end position="50"/>
    </location>
</feature>
<organism evidence="8 9">
    <name type="scientific">Isachenkonia alkalipeptolytica</name>
    <dbReference type="NCBI Taxonomy" id="2565777"/>
    <lineage>
        <taxon>Bacteria</taxon>
        <taxon>Bacillati</taxon>
        <taxon>Bacillota</taxon>
        <taxon>Clostridia</taxon>
        <taxon>Eubacteriales</taxon>
        <taxon>Clostridiaceae</taxon>
        <taxon>Isachenkonia</taxon>
    </lineage>
</organism>
<dbReference type="PROSITE" id="PS51257">
    <property type="entry name" value="PROKAR_LIPOPROTEIN"/>
    <property type="match status" value="1"/>
</dbReference>
<evidence type="ECO:0000313" key="9">
    <source>
        <dbReference type="Proteomes" id="UP000449710"/>
    </source>
</evidence>
<dbReference type="PANTHER" id="PTHR43400:SF7">
    <property type="entry name" value="FAD-DEPENDENT OXIDOREDUCTASE 2 FAD BINDING DOMAIN-CONTAINING PROTEIN"/>
    <property type="match status" value="1"/>
</dbReference>
<evidence type="ECO:0000256" key="5">
    <source>
        <dbReference type="RuleBase" id="RU366062"/>
    </source>
</evidence>
<accession>A0AA43XIQ1</accession>
<keyword evidence="5" id="KW-0732">Signal</keyword>
<sequence length="492" mass="52287">MKKIALLLIFFMLVTAFVACNGTTDEEAPEEENGAVDTENGEDEEAAAEDRETDVVIIGAGGAGLAAAIEAREAGNEVVIVEKMSFVGGNTLRATGGLNAAGTSPQEDLDIDDSWETHYEDTMTGGQDKNDPELVEILTKNAPDAVEWLIGMGADLSDVGRLGGSSENRTHRPTGGAAVGPHLVEVLRTNAEDEGVEILTKTEAIEILEEDGKASGVVVQNGEDEYMISAKAVVVATGGFGSNTTMITDYDEDLEGFGTTNHPGAEGDGITMAQDIGAALIDMEEIQTHPTVNPEENYMITEAVRGNGAILVNLEGERFVNELDTRDVVSEATLEQTEGYSYLIFDHDLRESLSAIESYVDRGLVIEGETLEELAEELDMDAEALEDTVTNYNGFVESEEDADFGREDLETTLDQGPYYAIAVGPAVHHTMGGLQINERGQVLNEEGDTIEGLYAAGETVGGIHGANRLGGNALADLMVFGRLAGQSIGEDL</sequence>
<comment type="cofactor">
    <cofactor evidence="1">
        <name>FAD</name>
        <dbReference type="ChEBI" id="CHEBI:57692"/>
    </cofactor>
</comment>
<evidence type="ECO:0000259" key="7">
    <source>
        <dbReference type="Pfam" id="PF00890"/>
    </source>
</evidence>
<dbReference type="PANTHER" id="PTHR43400">
    <property type="entry name" value="FUMARATE REDUCTASE"/>
    <property type="match status" value="1"/>
</dbReference>